<reference evidence="2" key="1">
    <citation type="journal article" date="2014" name="Front. Microbiol.">
        <title>High frequency of phylogenetically diverse reductive dehalogenase-homologous genes in deep subseafloor sedimentary metagenomes.</title>
        <authorList>
            <person name="Kawai M."/>
            <person name="Futagami T."/>
            <person name="Toyoda A."/>
            <person name="Takaki Y."/>
            <person name="Nishi S."/>
            <person name="Hori S."/>
            <person name="Arai W."/>
            <person name="Tsubouchi T."/>
            <person name="Morono Y."/>
            <person name="Uchiyama I."/>
            <person name="Ito T."/>
            <person name="Fujiyama A."/>
            <person name="Inagaki F."/>
            <person name="Takami H."/>
        </authorList>
    </citation>
    <scope>NUCLEOTIDE SEQUENCE</scope>
    <source>
        <strain evidence="2">Expedition CK06-06</strain>
    </source>
</reference>
<evidence type="ECO:0000313" key="2">
    <source>
        <dbReference type="EMBL" id="GAH32935.1"/>
    </source>
</evidence>
<dbReference type="EMBL" id="BARU01011751">
    <property type="protein sequence ID" value="GAH32935.1"/>
    <property type="molecule type" value="Genomic_DNA"/>
</dbReference>
<accession>X1FK89</accession>
<feature type="transmembrane region" description="Helical" evidence="1">
    <location>
        <begin position="12"/>
        <end position="29"/>
    </location>
</feature>
<keyword evidence="1" id="KW-1133">Transmembrane helix</keyword>
<protein>
    <submittedName>
        <fullName evidence="2">Uncharacterized protein</fullName>
    </submittedName>
</protein>
<gene>
    <name evidence="2" type="ORF">S03H2_21953</name>
</gene>
<proteinExistence type="predicted"/>
<comment type="caution">
    <text evidence="2">The sequence shown here is derived from an EMBL/GenBank/DDBJ whole genome shotgun (WGS) entry which is preliminary data.</text>
</comment>
<dbReference type="AlphaFoldDB" id="X1FK89"/>
<keyword evidence="1" id="KW-0812">Transmembrane</keyword>
<name>X1FK89_9ZZZZ</name>
<evidence type="ECO:0000256" key="1">
    <source>
        <dbReference type="SAM" id="Phobius"/>
    </source>
</evidence>
<sequence length="65" mass="7536">MAIAWDMVLKMGIIFALVIPTLYFLIWGANKIRHKKLPPSETLGEMFDKAFALIKKAIKWVFKIE</sequence>
<organism evidence="2">
    <name type="scientific">marine sediment metagenome</name>
    <dbReference type="NCBI Taxonomy" id="412755"/>
    <lineage>
        <taxon>unclassified sequences</taxon>
        <taxon>metagenomes</taxon>
        <taxon>ecological metagenomes</taxon>
    </lineage>
</organism>
<keyword evidence="1" id="KW-0472">Membrane</keyword>